<evidence type="ECO:0000313" key="11">
    <source>
        <dbReference type="EMBL" id="KAK1129256.1"/>
    </source>
</evidence>
<accession>A0AA40G1M2</accession>
<comment type="similarity">
    <text evidence="10">Belongs to the ELO family.</text>
</comment>
<dbReference type="Proteomes" id="UP001177670">
    <property type="component" value="Unassembled WGS sequence"/>
</dbReference>
<evidence type="ECO:0000256" key="6">
    <source>
        <dbReference type="ARBA" id="ARBA00022989"/>
    </source>
</evidence>
<gene>
    <name evidence="11" type="ORF">K0M31_020385</name>
</gene>
<comment type="subcellular location">
    <subcellularLocation>
        <location evidence="1">Membrane</location>
        <topology evidence="1">Multi-pass membrane protein</topology>
    </subcellularLocation>
</comment>
<dbReference type="GO" id="GO:0034625">
    <property type="term" value="P:fatty acid elongation, monounsaturated fatty acid"/>
    <property type="evidence" value="ECO:0007669"/>
    <property type="project" value="TreeGrafter"/>
</dbReference>
<reference evidence="11" key="1">
    <citation type="submission" date="2021-10" db="EMBL/GenBank/DDBJ databases">
        <title>Melipona bicolor Genome sequencing and assembly.</title>
        <authorList>
            <person name="Araujo N.S."/>
            <person name="Arias M.C."/>
        </authorList>
    </citation>
    <scope>NUCLEOTIDE SEQUENCE</scope>
    <source>
        <strain evidence="11">USP_2M_L1-L4_2017</strain>
        <tissue evidence="11">Whole body</tissue>
    </source>
</reference>
<dbReference type="GO" id="GO:0005789">
    <property type="term" value="C:endoplasmic reticulum membrane"/>
    <property type="evidence" value="ECO:0007669"/>
    <property type="project" value="TreeGrafter"/>
</dbReference>
<comment type="caution">
    <text evidence="10">Lacks conserved residue(s) required for the propagation of feature annotation.</text>
</comment>
<evidence type="ECO:0000256" key="9">
    <source>
        <dbReference type="ARBA" id="ARBA00023160"/>
    </source>
</evidence>
<evidence type="ECO:0000256" key="4">
    <source>
        <dbReference type="ARBA" id="ARBA00022692"/>
    </source>
</evidence>
<dbReference type="GO" id="GO:0030148">
    <property type="term" value="P:sphingolipid biosynthetic process"/>
    <property type="evidence" value="ECO:0007669"/>
    <property type="project" value="TreeGrafter"/>
</dbReference>
<dbReference type="Pfam" id="PF01151">
    <property type="entry name" value="ELO"/>
    <property type="match status" value="1"/>
</dbReference>
<keyword evidence="4 10" id="KW-0812">Transmembrane</keyword>
<evidence type="ECO:0000256" key="1">
    <source>
        <dbReference type="ARBA" id="ARBA00004141"/>
    </source>
</evidence>
<sequence>MSGWLLDYSYKCQPVDYSHNPSALRMANLCWWYFISKFTEFADTIFFILRKKDSQVTFLHLYHHSLTPLETWICVKFIPGGHGTLGNLINNAVHVIMYMYYMVSAMGPEYQKYLWWKKHLTTVQLVQFLLVFVHSAQALVFDCGYPKLVAALLLLHSTIFFALFSDFYRQAYNKDRTKKELKDE</sequence>
<evidence type="ECO:0000256" key="2">
    <source>
        <dbReference type="ARBA" id="ARBA00022516"/>
    </source>
</evidence>
<dbReference type="PANTHER" id="PTHR11157:SF22">
    <property type="entry name" value="ELONGATION OF VERY LONG CHAIN FATTY ACIDS PROTEIN"/>
    <property type="match status" value="1"/>
</dbReference>
<feature type="transmembrane region" description="Helical" evidence="10">
    <location>
        <begin position="120"/>
        <end position="141"/>
    </location>
</feature>
<dbReference type="GO" id="GO:0042761">
    <property type="term" value="P:very long-chain fatty acid biosynthetic process"/>
    <property type="evidence" value="ECO:0007669"/>
    <property type="project" value="TreeGrafter"/>
</dbReference>
<dbReference type="InterPro" id="IPR002076">
    <property type="entry name" value="ELO_fam"/>
</dbReference>
<dbReference type="GO" id="GO:0009922">
    <property type="term" value="F:fatty acid elongase activity"/>
    <property type="evidence" value="ECO:0007669"/>
    <property type="project" value="UniProtKB-EC"/>
</dbReference>
<evidence type="ECO:0000256" key="8">
    <source>
        <dbReference type="ARBA" id="ARBA00023136"/>
    </source>
</evidence>
<dbReference type="EMBL" id="JAHYIQ010000009">
    <property type="protein sequence ID" value="KAK1129256.1"/>
    <property type="molecule type" value="Genomic_DNA"/>
</dbReference>
<dbReference type="AlphaFoldDB" id="A0AA40G1M2"/>
<evidence type="ECO:0000256" key="7">
    <source>
        <dbReference type="ARBA" id="ARBA00023098"/>
    </source>
</evidence>
<comment type="caution">
    <text evidence="11">The sequence shown here is derived from an EMBL/GenBank/DDBJ whole genome shotgun (WGS) entry which is preliminary data.</text>
</comment>
<keyword evidence="7 10" id="KW-0443">Lipid metabolism</keyword>
<keyword evidence="5 10" id="KW-0276">Fatty acid metabolism</keyword>
<name>A0AA40G1M2_9HYME</name>
<keyword evidence="6 10" id="KW-1133">Transmembrane helix</keyword>
<keyword evidence="9 10" id="KW-0275">Fatty acid biosynthesis</keyword>
<dbReference type="PANTHER" id="PTHR11157">
    <property type="entry name" value="FATTY ACID ACYL TRANSFERASE-RELATED"/>
    <property type="match status" value="1"/>
</dbReference>
<evidence type="ECO:0000256" key="10">
    <source>
        <dbReference type="RuleBase" id="RU361115"/>
    </source>
</evidence>
<feature type="transmembrane region" description="Helical" evidence="10">
    <location>
        <begin position="147"/>
        <end position="168"/>
    </location>
</feature>
<keyword evidence="3 10" id="KW-0808">Transferase</keyword>
<dbReference type="GO" id="GO:0034626">
    <property type="term" value="P:fatty acid elongation, polyunsaturated fatty acid"/>
    <property type="evidence" value="ECO:0007669"/>
    <property type="project" value="TreeGrafter"/>
</dbReference>
<evidence type="ECO:0000313" key="12">
    <source>
        <dbReference type="Proteomes" id="UP001177670"/>
    </source>
</evidence>
<comment type="catalytic activity">
    <reaction evidence="10">
        <text>a very-long-chain acyl-CoA + malonyl-CoA + H(+) = a very-long-chain 3-oxoacyl-CoA + CO2 + CoA</text>
        <dbReference type="Rhea" id="RHEA:32727"/>
        <dbReference type="ChEBI" id="CHEBI:15378"/>
        <dbReference type="ChEBI" id="CHEBI:16526"/>
        <dbReference type="ChEBI" id="CHEBI:57287"/>
        <dbReference type="ChEBI" id="CHEBI:57384"/>
        <dbReference type="ChEBI" id="CHEBI:90725"/>
        <dbReference type="ChEBI" id="CHEBI:90736"/>
        <dbReference type="EC" id="2.3.1.199"/>
    </reaction>
</comment>
<keyword evidence="8 10" id="KW-0472">Membrane</keyword>
<keyword evidence="2 10" id="KW-0444">Lipid biosynthesis</keyword>
<protein>
    <recommendedName>
        <fullName evidence="10">Elongation of very long chain fatty acids protein</fullName>
        <ecNumber evidence="10">2.3.1.199</ecNumber>
    </recommendedName>
    <alternativeName>
        <fullName evidence="10">Very-long-chain 3-oxoacyl-CoA synthase</fullName>
    </alternativeName>
</protein>
<organism evidence="11 12">
    <name type="scientific">Melipona bicolor</name>
    <dbReference type="NCBI Taxonomy" id="60889"/>
    <lineage>
        <taxon>Eukaryota</taxon>
        <taxon>Metazoa</taxon>
        <taxon>Ecdysozoa</taxon>
        <taxon>Arthropoda</taxon>
        <taxon>Hexapoda</taxon>
        <taxon>Insecta</taxon>
        <taxon>Pterygota</taxon>
        <taxon>Neoptera</taxon>
        <taxon>Endopterygota</taxon>
        <taxon>Hymenoptera</taxon>
        <taxon>Apocrita</taxon>
        <taxon>Aculeata</taxon>
        <taxon>Apoidea</taxon>
        <taxon>Anthophila</taxon>
        <taxon>Apidae</taxon>
        <taxon>Melipona</taxon>
    </lineage>
</organism>
<evidence type="ECO:0000256" key="5">
    <source>
        <dbReference type="ARBA" id="ARBA00022832"/>
    </source>
</evidence>
<keyword evidence="12" id="KW-1185">Reference proteome</keyword>
<dbReference type="GO" id="GO:0019367">
    <property type="term" value="P:fatty acid elongation, saturated fatty acid"/>
    <property type="evidence" value="ECO:0007669"/>
    <property type="project" value="TreeGrafter"/>
</dbReference>
<evidence type="ECO:0000256" key="3">
    <source>
        <dbReference type="ARBA" id="ARBA00022679"/>
    </source>
</evidence>
<dbReference type="EC" id="2.3.1.199" evidence="10"/>
<proteinExistence type="inferred from homology"/>